<keyword evidence="7" id="KW-1185">Reference proteome</keyword>
<dbReference type="InterPro" id="IPR001611">
    <property type="entry name" value="Leu-rich_rpt"/>
</dbReference>
<feature type="signal peptide" evidence="5">
    <location>
        <begin position="1"/>
        <end position="17"/>
    </location>
</feature>
<dbReference type="Proteomes" id="UP001307889">
    <property type="component" value="Chromosome 1"/>
</dbReference>
<evidence type="ECO:0000313" key="6">
    <source>
        <dbReference type="EMBL" id="BES88956.1"/>
    </source>
</evidence>
<feature type="compositionally biased region" description="Polar residues" evidence="3">
    <location>
        <begin position="424"/>
        <end position="433"/>
    </location>
</feature>
<accession>A0ABN7A9G4</accession>
<dbReference type="PANTHER" id="PTHR24366:SF168">
    <property type="entry name" value="GH22922P-RELATED"/>
    <property type="match status" value="1"/>
</dbReference>
<feature type="transmembrane region" description="Helical" evidence="4">
    <location>
        <begin position="637"/>
        <end position="658"/>
    </location>
</feature>
<proteinExistence type="predicted"/>
<name>A0ABN7A9G4_9HEMI</name>
<organism evidence="6 7">
    <name type="scientific">Nesidiocoris tenuis</name>
    <dbReference type="NCBI Taxonomy" id="355587"/>
    <lineage>
        <taxon>Eukaryota</taxon>
        <taxon>Metazoa</taxon>
        <taxon>Ecdysozoa</taxon>
        <taxon>Arthropoda</taxon>
        <taxon>Hexapoda</taxon>
        <taxon>Insecta</taxon>
        <taxon>Pterygota</taxon>
        <taxon>Neoptera</taxon>
        <taxon>Paraneoptera</taxon>
        <taxon>Hemiptera</taxon>
        <taxon>Heteroptera</taxon>
        <taxon>Panheteroptera</taxon>
        <taxon>Cimicomorpha</taxon>
        <taxon>Miridae</taxon>
        <taxon>Dicyphina</taxon>
        <taxon>Nesidiocoris</taxon>
    </lineage>
</organism>
<keyword evidence="1" id="KW-0433">Leucine-rich repeat</keyword>
<keyword evidence="5" id="KW-0732">Signal</keyword>
<evidence type="ECO:0000256" key="3">
    <source>
        <dbReference type="SAM" id="MobiDB-lite"/>
    </source>
</evidence>
<evidence type="ECO:0000256" key="5">
    <source>
        <dbReference type="SAM" id="SignalP"/>
    </source>
</evidence>
<keyword evidence="4" id="KW-0812">Transmembrane</keyword>
<feature type="region of interest" description="Disordered" evidence="3">
    <location>
        <begin position="419"/>
        <end position="504"/>
    </location>
</feature>
<dbReference type="InterPro" id="IPR032675">
    <property type="entry name" value="LRR_dom_sf"/>
</dbReference>
<dbReference type="InterPro" id="IPR003591">
    <property type="entry name" value="Leu-rich_rpt_typical-subtyp"/>
</dbReference>
<evidence type="ECO:0000256" key="2">
    <source>
        <dbReference type="ARBA" id="ARBA00022737"/>
    </source>
</evidence>
<keyword evidence="2" id="KW-0677">Repeat</keyword>
<reference evidence="6 7" key="1">
    <citation type="submission" date="2023-09" db="EMBL/GenBank/DDBJ databases">
        <title>Nesidiocoris tenuis whole genome shotgun sequence.</title>
        <authorList>
            <person name="Shibata T."/>
            <person name="Shimoda M."/>
            <person name="Kobayashi T."/>
            <person name="Uehara T."/>
        </authorList>
    </citation>
    <scope>NUCLEOTIDE SEQUENCE [LARGE SCALE GENOMIC DNA]</scope>
    <source>
        <strain evidence="6 7">Japan</strain>
    </source>
</reference>
<feature type="compositionally biased region" description="Low complexity" evidence="3">
    <location>
        <begin position="448"/>
        <end position="502"/>
    </location>
</feature>
<dbReference type="PROSITE" id="PS51450">
    <property type="entry name" value="LRR"/>
    <property type="match status" value="2"/>
</dbReference>
<keyword evidence="4" id="KW-1133">Transmembrane helix</keyword>
<evidence type="ECO:0000256" key="4">
    <source>
        <dbReference type="SAM" id="Phobius"/>
    </source>
</evidence>
<dbReference type="PANTHER" id="PTHR24366">
    <property type="entry name" value="IG(IMMUNOGLOBULIN) AND LRR(LEUCINE RICH REPEAT) DOMAINS"/>
    <property type="match status" value="1"/>
</dbReference>
<feature type="chain" id="PRO_5045514359" evidence="5">
    <location>
        <begin position="18"/>
        <end position="759"/>
    </location>
</feature>
<dbReference type="EMBL" id="AP028909">
    <property type="protein sequence ID" value="BES88956.1"/>
    <property type="molecule type" value="Genomic_DNA"/>
</dbReference>
<dbReference type="SMART" id="SM00369">
    <property type="entry name" value="LRR_TYP"/>
    <property type="match status" value="8"/>
</dbReference>
<sequence length="759" mass="82460">MAIWLALWLGAMVLGSGQEVSGQCPWDHQFTELQSSCICAYNLLHQLSVQCDMVDFQTLLKALDKFGRGKSIDLLYVNNSSIKALATGGFKNLKLTNLQLSSCKIKTIANGAFDGLQTSLKNLYLQDNELDEVPADALRGLKNLTTLDLSKNRFTRIGDQSFSTLGGLTTLKLSENNLTIGRQAFAGLEGSLKNLNLKATRQKKVPEAVRGLRTLAFLDLAQNALRDLPGTKGIFDGLHSLTALNLERNVIQSVGEEAFRGISDTLSSLSLLNNLLTEFPTSALRPLSELRVLDIGFNLLTELPLDAFLGNPSLTLLALDGNPLSTVPGPAVAHLNSTLRGLSLGGRFLHCDCRLRWIAQWIRRGDLQVTSRERNPQFCGSPPRFLDVNFYNIEPEELTCSNSKPGVAVPVIEEPLDNVEDVDSQPSGTNSNAELPPEIGVGVGYVEPSVPSSSTSAAATTPSTTTMLTTPSTTAASTSPTSTTAAAGSTTPTTPKKTPSTTVRRGNVVMSRSTPWPQQHNRPPLVLGHQPRSPQDVIVKTAHRQDNSVIIQWDSDTANILGFRVVYRLFGDKSFKQGPPLEASEREFKIKNVPAQECIVVCVVSLEEINVQPDNVPYAQCREVRTVNSPTNNMDKITIAASAAICGTVVIAVIIFVATSRRRSRKLHTLDSDHHSGKMGLPVGGLPVACCPASSPGPLSSLATLNAFTSHKDWDQVSVYSNRSLSRPRPGYHVDRQGMYSSEDLTDFRRKLYLSLHNV</sequence>
<dbReference type="Gene3D" id="3.80.10.10">
    <property type="entry name" value="Ribonuclease Inhibitor"/>
    <property type="match status" value="2"/>
</dbReference>
<evidence type="ECO:0000313" key="7">
    <source>
        <dbReference type="Proteomes" id="UP001307889"/>
    </source>
</evidence>
<protein>
    <submittedName>
        <fullName evidence="6">LRR_TYP</fullName>
    </submittedName>
</protein>
<dbReference type="Pfam" id="PF13855">
    <property type="entry name" value="LRR_8"/>
    <property type="match status" value="2"/>
</dbReference>
<dbReference type="SUPFAM" id="SSF52058">
    <property type="entry name" value="L domain-like"/>
    <property type="match status" value="1"/>
</dbReference>
<evidence type="ECO:0000256" key="1">
    <source>
        <dbReference type="ARBA" id="ARBA00022614"/>
    </source>
</evidence>
<gene>
    <name evidence="6" type="ORF">NTJ_01764</name>
</gene>
<keyword evidence="4" id="KW-0472">Membrane</keyword>